<dbReference type="InterPro" id="IPR023170">
    <property type="entry name" value="HhH_base_excis_C"/>
</dbReference>
<dbReference type="EMBL" id="CVUD02000250">
    <property type="protein sequence ID" value="SEH94039.1"/>
    <property type="molecule type" value="Genomic_DNA"/>
</dbReference>
<evidence type="ECO:0000313" key="17">
    <source>
        <dbReference type="Proteomes" id="UP000198559"/>
    </source>
</evidence>
<dbReference type="STRING" id="235205.BAZSYMB_SCAFFOLD00006_32"/>
<dbReference type="Pfam" id="PF00633">
    <property type="entry name" value="HHH"/>
    <property type="match status" value="1"/>
</dbReference>
<dbReference type="GO" id="GO:0006298">
    <property type="term" value="P:mismatch repair"/>
    <property type="evidence" value="ECO:0007669"/>
    <property type="project" value="TreeGrafter"/>
</dbReference>
<dbReference type="GO" id="GO:0051536">
    <property type="term" value="F:iron-sulfur cluster binding"/>
    <property type="evidence" value="ECO:0007669"/>
    <property type="project" value="UniProtKB-KW"/>
</dbReference>
<comment type="catalytic activity">
    <reaction evidence="1">
        <text>Hydrolyzes free adenine bases from 7,8-dihydro-8-oxoguanine:adenine mismatched double-stranded DNA, leaving an apurinic site.</text>
        <dbReference type="EC" id="3.2.2.31"/>
    </reaction>
</comment>
<dbReference type="NCBIfam" id="TIGR01084">
    <property type="entry name" value="mutY"/>
    <property type="match status" value="1"/>
</dbReference>
<dbReference type="GO" id="GO:0006284">
    <property type="term" value="P:base-excision repair"/>
    <property type="evidence" value="ECO:0007669"/>
    <property type="project" value="InterPro"/>
</dbReference>
<dbReference type="Gene3D" id="1.10.1670.10">
    <property type="entry name" value="Helix-hairpin-Helix base-excision DNA repair enzymes (C-terminal)"/>
    <property type="match status" value="1"/>
</dbReference>
<dbReference type="GO" id="GO:0035485">
    <property type="term" value="F:adenine/guanine mispair binding"/>
    <property type="evidence" value="ECO:0007669"/>
    <property type="project" value="TreeGrafter"/>
</dbReference>
<evidence type="ECO:0000256" key="14">
    <source>
        <dbReference type="SAM" id="MobiDB-lite"/>
    </source>
</evidence>
<proteinExistence type="inferred from homology"/>
<keyword evidence="12" id="KW-0234">DNA repair</keyword>
<evidence type="ECO:0000256" key="9">
    <source>
        <dbReference type="ARBA" id="ARBA00022801"/>
    </source>
</evidence>
<dbReference type="InterPro" id="IPR044298">
    <property type="entry name" value="MIG/MutY"/>
</dbReference>
<comment type="function">
    <text evidence="3">Adenine glycosylase active on G-A mispairs. MutY also corrects error-prone DNA synthesis past GO lesions which are due to the oxidatively damaged form of guanine: 7,8-dihydro-8-oxoguanine (8-oxo-dGTP).</text>
</comment>
<dbReference type="InterPro" id="IPR005760">
    <property type="entry name" value="A/G_AdeGlyc_MutY"/>
</dbReference>
<evidence type="ECO:0000256" key="5">
    <source>
        <dbReference type="ARBA" id="ARBA00012045"/>
    </source>
</evidence>
<evidence type="ECO:0000256" key="4">
    <source>
        <dbReference type="ARBA" id="ARBA00008343"/>
    </source>
</evidence>
<comment type="cofactor">
    <cofactor evidence="2">
        <name>[4Fe-4S] cluster</name>
        <dbReference type="ChEBI" id="CHEBI:49883"/>
    </cofactor>
</comment>
<dbReference type="PANTHER" id="PTHR42944">
    <property type="entry name" value="ADENINE DNA GLYCOSYLASE"/>
    <property type="match status" value="1"/>
</dbReference>
<evidence type="ECO:0000256" key="3">
    <source>
        <dbReference type="ARBA" id="ARBA00002933"/>
    </source>
</evidence>
<evidence type="ECO:0000256" key="2">
    <source>
        <dbReference type="ARBA" id="ARBA00001966"/>
    </source>
</evidence>
<comment type="similarity">
    <text evidence="4">Belongs to the Nth/MutY family.</text>
</comment>
<evidence type="ECO:0000313" key="16">
    <source>
        <dbReference type="EMBL" id="SEH94039.1"/>
    </source>
</evidence>
<organism evidence="16 17">
    <name type="scientific">Bathymodiolus azoricus thioautotrophic gill symbiont</name>
    <dbReference type="NCBI Taxonomy" id="235205"/>
    <lineage>
        <taxon>Bacteria</taxon>
        <taxon>Pseudomonadati</taxon>
        <taxon>Pseudomonadota</taxon>
        <taxon>Gammaproteobacteria</taxon>
        <taxon>sulfur-oxidizing symbionts</taxon>
    </lineage>
</organism>
<evidence type="ECO:0000256" key="13">
    <source>
        <dbReference type="ARBA" id="ARBA00023295"/>
    </source>
</evidence>
<dbReference type="InterPro" id="IPR011257">
    <property type="entry name" value="DNA_glycosylase"/>
</dbReference>
<evidence type="ECO:0000256" key="7">
    <source>
        <dbReference type="ARBA" id="ARBA00022723"/>
    </source>
</evidence>
<evidence type="ECO:0000256" key="11">
    <source>
        <dbReference type="ARBA" id="ARBA00023014"/>
    </source>
</evidence>
<dbReference type="EC" id="3.2.2.31" evidence="5"/>
<reference evidence="17" key="1">
    <citation type="submission" date="2016-06" db="EMBL/GenBank/DDBJ databases">
        <authorList>
            <person name="Petersen J."/>
            <person name="Sayavedra L."/>
        </authorList>
    </citation>
    <scope>NUCLEOTIDE SEQUENCE [LARGE SCALE GENOMIC DNA]</scope>
    <source>
        <strain evidence="17">BazSymB</strain>
    </source>
</reference>
<evidence type="ECO:0000256" key="8">
    <source>
        <dbReference type="ARBA" id="ARBA00022763"/>
    </source>
</evidence>
<dbReference type="PROSITE" id="PS01155">
    <property type="entry name" value="ENDONUCLEASE_III_2"/>
    <property type="match status" value="1"/>
</dbReference>
<accession>A0A1H6M9A4</accession>
<dbReference type="Pfam" id="PF00730">
    <property type="entry name" value="HhH-GPD"/>
    <property type="match status" value="1"/>
</dbReference>
<evidence type="ECO:0000256" key="12">
    <source>
        <dbReference type="ARBA" id="ARBA00023204"/>
    </source>
</evidence>
<dbReference type="GO" id="GO:0034039">
    <property type="term" value="F:8-oxo-7,8-dihydroguanine DNA N-glycosylase activity"/>
    <property type="evidence" value="ECO:0007669"/>
    <property type="project" value="TreeGrafter"/>
</dbReference>
<dbReference type="GO" id="GO:0032357">
    <property type="term" value="F:oxidized purine DNA binding"/>
    <property type="evidence" value="ECO:0007669"/>
    <property type="project" value="TreeGrafter"/>
</dbReference>
<evidence type="ECO:0000256" key="1">
    <source>
        <dbReference type="ARBA" id="ARBA00000843"/>
    </source>
</evidence>
<dbReference type="Proteomes" id="UP000198559">
    <property type="component" value="Unassembled WGS sequence"/>
</dbReference>
<dbReference type="InterPro" id="IPR003265">
    <property type="entry name" value="HhH-GPD_domain"/>
</dbReference>
<evidence type="ECO:0000259" key="15">
    <source>
        <dbReference type="SMART" id="SM00478"/>
    </source>
</evidence>
<gene>
    <name evidence="16" type="ORF">BAZSYMB_SCAFFOLD00006_32</name>
</gene>
<feature type="domain" description="HhH-GPD" evidence="15">
    <location>
        <begin position="1"/>
        <end position="152"/>
    </location>
</feature>
<keyword evidence="10" id="KW-0408">Iron</keyword>
<dbReference type="CDD" id="cd00056">
    <property type="entry name" value="ENDO3c"/>
    <property type="match status" value="1"/>
</dbReference>
<keyword evidence="8" id="KW-0227">DNA damage</keyword>
<protein>
    <recommendedName>
        <fullName evidence="6">Adenine DNA glycosylase</fullName>
        <ecNumber evidence="5">3.2.2.31</ecNumber>
    </recommendedName>
</protein>
<name>A0A1H6M9A4_9GAMM</name>
<keyword evidence="7" id="KW-0479">Metal-binding</keyword>
<evidence type="ECO:0000256" key="6">
    <source>
        <dbReference type="ARBA" id="ARBA00022023"/>
    </source>
</evidence>
<dbReference type="PANTHER" id="PTHR42944:SF1">
    <property type="entry name" value="ADENINE DNA GLYCOSYLASE"/>
    <property type="match status" value="1"/>
</dbReference>
<dbReference type="AlphaFoldDB" id="A0A1H6M9A4"/>
<keyword evidence="9" id="KW-0378">Hydrolase</keyword>
<dbReference type="SUPFAM" id="SSF48150">
    <property type="entry name" value="DNA-glycosylase"/>
    <property type="match status" value="1"/>
</dbReference>
<dbReference type="InterPro" id="IPR000445">
    <property type="entry name" value="HhH_motif"/>
</dbReference>
<keyword evidence="11" id="KW-0411">Iron-sulfur</keyword>
<dbReference type="GO" id="GO:0046872">
    <property type="term" value="F:metal ion binding"/>
    <property type="evidence" value="ECO:0007669"/>
    <property type="project" value="UniProtKB-KW"/>
</dbReference>
<dbReference type="Gene3D" id="1.10.340.30">
    <property type="entry name" value="Hypothetical protein, domain 2"/>
    <property type="match status" value="1"/>
</dbReference>
<keyword evidence="13" id="KW-0326">Glycosidase</keyword>
<dbReference type="SMART" id="SM00478">
    <property type="entry name" value="ENDO3c"/>
    <property type="match status" value="1"/>
</dbReference>
<dbReference type="GO" id="GO:0000701">
    <property type="term" value="F:purine-specific mismatch base pair DNA N-glycosylase activity"/>
    <property type="evidence" value="ECO:0007669"/>
    <property type="project" value="UniProtKB-EC"/>
</dbReference>
<dbReference type="InterPro" id="IPR004036">
    <property type="entry name" value="Endonuclease-III-like_CS2"/>
</dbReference>
<sequence>MLQQTQVTTVIGYFNNFIQHFPTIKALANASEDAVLAQWAGLGYYARARNLHKCAQIIVEQHQGALPKKFEQVIDLPGIGESTAGAILSISFNQNHAILDGNVKRVLSRYHQVKGHYGQSETLKELWRLAKYHTPNKRNANYTQAIMDLGATLCTRNNPECDRCPLAQHCQAKQHNTQGNHPNPKPRKNKPTRSVAMLIYQNTAGEVYLEKRPKKAFGVGFGALWNVKMMRKPLTKPLKNLIKMQK</sequence>
<feature type="region of interest" description="Disordered" evidence="14">
    <location>
        <begin position="174"/>
        <end position="193"/>
    </location>
</feature>
<evidence type="ECO:0000256" key="10">
    <source>
        <dbReference type="ARBA" id="ARBA00023004"/>
    </source>
</evidence>